<feature type="compositionally biased region" description="Low complexity" evidence="3">
    <location>
        <begin position="117"/>
        <end position="143"/>
    </location>
</feature>
<dbReference type="SMART" id="SM00784">
    <property type="entry name" value="SPT2"/>
    <property type="match status" value="1"/>
</dbReference>
<dbReference type="Proteomes" id="UP001149079">
    <property type="component" value="Unassembled WGS sequence"/>
</dbReference>
<organism evidence="4 5">
    <name type="scientific">Penicillium bovifimosum</name>
    <dbReference type="NCBI Taxonomy" id="126998"/>
    <lineage>
        <taxon>Eukaryota</taxon>
        <taxon>Fungi</taxon>
        <taxon>Dikarya</taxon>
        <taxon>Ascomycota</taxon>
        <taxon>Pezizomycotina</taxon>
        <taxon>Eurotiomycetes</taxon>
        <taxon>Eurotiomycetidae</taxon>
        <taxon>Eurotiales</taxon>
        <taxon>Aspergillaceae</taxon>
        <taxon>Penicillium</taxon>
    </lineage>
</organism>
<reference evidence="4" key="1">
    <citation type="submission" date="2022-11" db="EMBL/GenBank/DDBJ databases">
        <authorList>
            <person name="Petersen C."/>
        </authorList>
    </citation>
    <scope>NUCLEOTIDE SEQUENCE</scope>
    <source>
        <strain evidence="4">IBT 22155</strain>
    </source>
</reference>
<comment type="similarity">
    <text evidence="1">Belongs to the SPT2 family.</text>
</comment>
<keyword evidence="2" id="KW-0175">Coiled coil</keyword>
<name>A0A9W9HC24_9EURO</name>
<dbReference type="Pfam" id="PF08243">
    <property type="entry name" value="SPT2"/>
    <property type="match status" value="1"/>
</dbReference>
<dbReference type="OrthoDB" id="5430658at2759"/>
<dbReference type="InterPro" id="IPR013256">
    <property type="entry name" value="Chromatin_SPT2"/>
</dbReference>
<accession>A0A9W9HC24</accession>
<proteinExistence type="inferred from homology"/>
<comment type="caution">
    <text evidence="4">The sequence shown here is derived from an EMBL/GenBank/DDBJ whole genome shotgun (WGS) entry which is preliminary data.</text>
</comment>
<evidence type="ECO:0000313" key="4">
    <source>
        <dbReference type="EMBL" id="KAJ5143857.1"/>
    </source>
</evidence>
<feature type="compositionally biased region" description="Low complexity" evidence="3">
    <location>
        <begin position="151"/>
        <end position="165"/>
    </location>
</feature>
<dbReference type="EMBL" id="JAPQKL010000002">
    <property type="protein sequence ID" value="KAJ5143857.1"/>
    <property type="molecule type" value="Genomic_DNA"/>
</dbReference>
<feature type="region of interest" description="Disordered" evidence="3">
    <location>
        <begin position="195"/>
        <end position="321"/>
    </location>
</feature>
<evidence type="ECO:0000256" key="2">
    <source>
        <dbReference type="ARBA" id="ARBA00023054"/>
    </source>
</evidence>
<feature type="compositionally biased region" description="Low complexity" evidence="3">
    <location>
        <begin position="98"/>
        <end position="109"/>
    </location>
</feature>
<evidence type="ECO:0000256" key="1">
    <source>
        <dbReference type="ARBA" id="ARBA00006461"/>
    </source>
</evidence>
<evidence type="ECO:0008006" key="6">
    <source>
        <dbReference type="Google" id="ProtNLM"/>
    </source>
</evidence>
<reference evidence="4" key="2">
    <citation type="journal article" date="2023" name="IMA Fungus">
        <title>Comparative genomic study of the Penicillium genus elucidates a diverse pangenome and 15 lateral gene transfer events.</title>
        <authorList>
            <person name="Petersen C."/>
            <person name="Sorensen T."/>
            <person name="Nielsen M.R."/>
            <person name="Sondergaard T.E."/>
            <person name="Sorensen J.L."/>
            <person name="Fitzpatrick D.A."/>
            <person name="Frisvad J.C."/>
            <person name="Nielsen K.L."/>
        </authorList>
    </citation>
    <scope>NUCLEOTIDE SEQUENCE</scope>
    <source>
        <strain evidence="4">IBT 22155</strain>
    </source>
</reference>
<gene>
    <name evidence="4" type="ORF">N7515_002644</name>
</gene>
<evidence type="ECO:0000313" key="5">
    <source>
        <dbReference type="Proteomes" id="UP001149079"/>
    </source>
</evidence>
<feature type="compositionally biased region" description="Basic and acidic residues" evidence="3">
    <location>
        <begin position="195"/>
        <end position="204"/>
    </location>
</feature>
<feature type="region of interest" description="Disordered" evidence="3">
    <location>
        <begin position="1"/>
        <end position="165"/>
    </location>
</feature>
<feature type="compositionally biased region" description="Basic and acidic residues" evidence="3">
    <location>
        <begin position="310"/>
        <end position="321"/>
    </location>
</feature>
<sequence>MSFLDSVLSSIQTGKPSQLPLSQVPASPAPAVTPKKEVRKPVVARQAAPTSGDVGKGIKRKAEDQLPRPAKPETSSTAMKSAPATRPAVPSPAPKVGPKPATTTSSKPAPTKPTPKPSLSATTKVAPGQKAPAKPAAAASATPSKPPPPGSFAAIMAQAKAKQEQAPAYVGLLRHKPLPKERLTKVERKRRMMEMQAKEREARLGRKAGSDITTANKPVVGRRDSEGPSYKGTAKMRTPEAPSYRGTLGLPSKRGANDRRQQSRNSRQNEYLATDEEDEGDYGGYDDGYSDESSDMEAGIDDVDREEEEALRYAKREDEEELRQEMLAKKEKLERQRKLAALASRRR</sequence>
<feature type="compositionally biased region" description="Acidic residues" evidence="3">
    <location>
        <begin position="288"/>
        <end position="309"/>
    </location>
</feature>
<evidence type="ECO:0000256" key="3">
    <source>
        <dbReference type="SAM" id="MobiDB-lite"/>
    </source>
</evidence>
<keyword evidence="5" id="KW-1185">Reference proteome</keyword>
<protein>
    <recommendedName>
        <fullName evidence="6">Chromatin SPT2</fullName>
    </recommendedName>
</protein>
<feature type="compositionally biased region" description="Polar residues" evidence="3">
    <location>
        <begin position="7"/>
        <end position="25"/>
    </location>
</feature>
<dbReference type="RefSeq" id="XP_056525501.1">
    <property type="nucleotide sequence ID" value="XM_056663388.1"/>
</dbReference>
<dbReference type="GeneID" id="81402558"/>
<dbReference type="AlphaFoldDB" id="A0A9W9HC24"/>